<protein>
    <submittedName>
        <fullName evidence="1">Uncharacterized protein</fullName>
    </submittedName>
</protein>
<dbReference type="AlphaFoldDB" id="A0A1Y2T1V1"/>
<evidence type="ECO:0000313" key="1">
    <source>
        <dbReference type="EMBL" id="OTA29904.1"/>
    </source>
</evidence>
<dbReference type="STRING" id="1160091.B9T39_02195"/>
<organism evidence="1 2">
    <name type="scientific">Alloscardovia macacae</name>
    <dbReference type="NCBI Taxonomy" id="1160091"/>
    <lineage>
        <taxon>Bacteria</taxon>
        <taxon>Bacillati</taxon>
        <taxon>Actinomycetota</taxon>
        <taxon>Actinomycetes</taxon>
        <taxon>Bifidobacteriales</taxon>
        <taxon>Bifidobacteriaceae</taxon>
        <taxon>Alloscardovia</taxon>
    </lineage>
</organism>
<comment type="caution">
    <text evidence="1">The sequence shown here is derived from an EMBL/GenBank/DDBJ whole genome shotgun (WGS) entry which is preliminary data.</text>
</comment>
<proteinExistence type="predicted"/>
<gene>
    <name evidence="1" type="ORF">B9T39_02195</name>
</gene>
<dbReference type="OrthoDB" id="4241757at2"/>
<accession>A0A1Y2T1V1</accession>
<reference evidence="1 2" key="1">
    <citation type="submission" date="2017-04" db="EMBL/GenBank/DDBJ databases">
        <title>Draft genome sequences of Alloscardovia macacae UMA81211 and UMA81212 isolated from the feces of a rhesus macaque (Macaca mulatta).</title>
        <authorList>
            <person name="Albert K."/>
            <person name="Sela D.A."/>
        </authorList>
    </citation>
    <scope>NUCLEOTIDE SEQUENCE [LARGE SCALE GENOMIC DNA]</scope>
    <source>
        <strain evidence="1 2">UMA81212</strain>
    </source>
</reference>
<evidence type="ECO:0000313" key="2">
    <source>
        <dbReference type="Proteomes" id="UP000243540"/>
    </source>
</evidence>
<dbReference type="RefSeq" id="WP_086106193.1">
    <property type="nucleotide sequence ID" value="NZ_NEKB01000014.1"/>
</dbReference>
<name>A0A1Y2T1V1_9BIFI</name>
<sequence length="469" mass="53452">MQLFSTRLRVTEELTDRRFAELFARWCEGSPYAENHIPGLDLSGEISGRWGSASTWVELQFYDTMNTFALRFQKVERDGSVWDTDFVLLSDEHYLYIQLHRSFVDESAFTQRTFSTPSIIGMLADEGYLATDDDLPVLKSYQSVGVEDVNLLTKIITGQTSYALPVVYITKPIRGEHRVPYREIAKRLKGVAHVLVEENSLLSAKLQQTCAGRNEHNGEIGIYYPLGLEEHRVLQTRQDPNGVAEKLCRSLIMYANALYVDPLCTYDGVTSARKDAEIQALQDLYLRNKSDGVELFEAYAYEVEMLQDQVKKLSSDLYAKDVEIEGLRRHREEHPSGVPLLVAGSEEEYFEGEHAEIVLAALADYVDMHPDKRRRCGVLRDVIEANDVSSATVLGERAKMVEKIFKGYTILTESMRGQLKRMGIEVDSANHHYKLLYHGDKRYPMTISKTPSDRRAGMNVAKKIIKDWL</sequence>
<dbReference type="Proteomes" id="UP000243540">
    <property type="component" value="Unassembled WGS sequence"/>
</dbReference>
<dbReference type="EMBL" id="NEKC01000003">
    <property type="protein sequence ID" value="OTA29904.1"/>
    <property type="molecule type" value="Genomic_DNA"/>
</dbReference>